<proteinExistence type="predicted"/>
<reference evidence="1 2" key="1">
    <citation type="submission" date="2014-08" db="EMBL/GenBank/DDBJ databases">
        <title>Genomic and Phenotypic Diversity of Colwellia psychrerythraea strains from Disparate Marine Basins.</title>
        <authorList>
            <person name="Techtmann S.M."/>
            <person name="Stelling S.C."/>
            <person name="Utturkar S.M."/>
            <person name="Alshibli N."/>
            <person name="Harris A."/>
            <person name="Brown S.D."/>
            <person name="Hazen T.C."/>
        </authorList>
    </citation>
    <scope>NUCLEOTIDE SEQUENCE [LARGE SCALE GENOMIC DNA]</scope>
    <source>
        <strain evidence="1 2">GAB14E</strain>
    </source>
</reference>
<dbReference type="EMBL" id="JQEC01000004">
    <property type="protein sequence ID" value="KGJ96958.1"/>
    <property type="molecule type" value="Genomic_DNA"/>
</dbReference>
<name>A0A099L4Z6_COLPS</name>
<dbReference type="Proteomes" id="UP000029868">
    <property type="component" value="Unassembled WGS sequence"/>
</dbReference>
<evidence type="ECO:0000313" key="2">
    <source>
        <dbReference type="Proteomes" id="UP000029868"/>
    </source>
</evidence>
<sequence length="31" mass="3619">MSQYITDNSKIEGQQRLLDWGSYCIKQVNAE</sequence>
<organism evidence="1 2">
    <name type="scientific">Colwellia psychrerythraea</name>
    <name type="common">Vibrio psychroerythus</name>
    <dbReference type="NCBI Taxonomy" id="28229"/>
    <lineage>
        <taxon>Bacteria</taxon>
        <taxon>Pseudomonadati</taxon>
        <taxon>Pseudomonadota</taxon>
        <taxon>Gammaproteobacteria</taxon>
        <taxon>Alteromonadales</taxon>
        <taxon>Colwelliaceae</taxon>
        <taxon>Colwellia</taxon>
    </lineage>
</organism>
<evidence type="ECO:0000313" key="1">
    <source>
        <dbReference type="EMBL" id="KGJ96958.1"/>
    </source>
</evidence>
<dbReference type="AlphaFoldDB" id="A0A099L4Z6"/>
<comment type="caution">
    <text evidence="1">The sequence shown here is derived from an EMBL/GenBank/DDBJ whole genome shotgun (WGS) entry which is preliminary data.</text>
</comment>
<accession>A0A099L4Z6</accession>
<gene>
    <name evidence="1" type="ORF">GAB14E_1426</name>
</gene>
<protein>
    <submittedName>
        <fullName evidence="1">Uncharacterized protein</fullName>
    </submittedName>
</protein>